<evidence type="ECO:0008006" key="5">
    <source>
        <dbReference type="Google" id="ProtNLM"/>
    </source>
</evidence>
<reference evidence="3 4" key="1">
    <citation type="submission" date="2022-05" db="EMBL/GenBank/DDBJ databases">
        <authorList>
            <consortium name="Genoscope - CEA"/>
            <person name="William W."/>
        </authorList>
    </citation>
    <scope>NUCLEOTIDE SEQUENCE [LARGE SCALE GENOMIC DNA]</scope>
</reference>
<dbReference type="AlphaFoldDB" id="A0AAU9VVN9"/>
<gene>
    <name evidence="3" type="ORF">PMEA_00021504</name>
</gene>
<evidence type="ECO:0000313" key="4">
    <source>
        <dbReference type="Proteomes" id="UP001159428"/>
    </source>
</evidence>
<evidence type="ECO:0000313" key="3">
    <source>
        <dbReference type="EMBL" id="CAH3038061.1"/>
    </source>
</evidence>
<dbReference type="InterPro" id="IPR008658">
    <property type="entry name" value="KAP3"/>
</dbReference>
<keyword evidence="4" id="KW-1185">Reference proteome</keyword>
<dbReference type="PANTHER" id="PTHR15605:SF2">
    <property type="entry name" value="KINESIN-ASSOCIATED PROTEIN 3"/>
    <property type="match status" value="1"/>
</dbReference>
<proteinExistence type="predicted"/>
<comment type="caution">
    <text evidence="3">The sequence shown here is derived from an EMBL/GenBank/DDBJ whole genome shotgun (WGS) entry which is preliminary data.</text>
</comment>
<accession>A0AAU9VVN9</accession>
<name>A0AAU9VVN9_9CNID</name>
<dbReference type="SUPFAM" id="SSF48371">
    <property type="entry name" value="ARM repeat"/>
    <property type="match status" value="1"/>
</dbReference>
<dbReference type="GO" id="GO:0007018">
    <property type="term" value="P:microtubule-based movement"/>
    <property type="evidence" value="ECO:0007669"/>
    <property type="project" value="TreeGrafter"/>
</dbReference>
<dbReference type="InterPro" id="IPR011989">
    <property type="entry name" value="ARM-like"/>
</dbReference>
<evidence type="ECO:0000256" key="1">
    <source>
        <dbReference type="PROSITE-ProRule" id="PRU00259"/>
    </source>
</evidence>
<dbReference type="EMBL" id="CALNXJ010000004">
    <property type="protein sequence ID" value="CAH3038061.1"/>
    <property type="molecule type" value="Genomic_DNA"/>
</dbReference>
<dbReference type="Gene3D" id="1.25.10.10">
    <property type="entry name" value="Leucine-rich Repeat Variant"/>
    <property type="match status" value="1"/>
</dbReference>
<protein>
    <recommendedName>
        <fullName evidence="5">Kinesin-associated protein 3</fullName>
    </recommendedName>
</protein>
<dbReference type="Proteomes" id="UP001159428">
    <property type="component" value="Unassembled WGS sequence"/>
</dbReference>
<evidence type="ECO:0000256" key="2">
    <source>
        <dbReference type="SAM" id="MobiDB-lite"/>
    </source>
</evidence>
<feature type="repeat" description="ARM" evidence="1">
    <location>
        <begin position="580"/>
        <end position="624"/>
    </location>
</feature>
<dbReference type="PROSITE" id="PS50176">
    <property type="entry name" value="ARM_REPEAT"/>
    <property type="match status" value="1"/>
</dbReference>
<dbReference type="GO" id="GO:0019894">
    <property type="term" value="F:kinesin binding"/>
    <property type="evidence" value="ECO:0007669"/>
    <property type="project" value="InterPro"/>
</dbReference>
<dbReference type="SMART" id="SM01297">
    <property type="entry name" value="KAP"/>
    <property type="match status" value="1"/>
</dbReference>
<sequence length="855" mass="97308">MQEEARYLKRRVKGGSIDAHPTEKAIVVNYELEAVILGPLGEPMLGERKECQKVIRLQSLNSTTNIAKLAAEVIEKCKLIHPSKLPEVEQLLYYLQNRKDTGKTKGKEKGDSLRNAAADFEGTELDEQANINDIEEYVELLYEELPEKIRGTALILQLSRNPDNLEELAGNEPVLGALSRVLREDWKKSTELTTNIVYVFFCFSSFSQFHSIIIHYKIGAMCMQVMDSEIKRYEQWSAELEKKKNSDNRKDYERSFKKFLGLVKKQEQLLRVLSYLLLNLAEDAKVEMKMKNKGIVSMLVQLLERDNVDLLILVVSFLKKLSIFMENKAEMAECGILEKLANLIPHSNEDLLNIALRLLLNLSFDTDLRAKAVKAGILPKLVQLVSNEIHSVVVLCILYHISMDDRFKSMFTYTDCIPIMMQMMLECPGDRIDLELIALAINLAANKRNAQLICEGPGLKLLMRRAFKFNDPLLLKMIRNISQHEGPTKAQFVEYIGDLANAVQKCPDEEFVLESLGILGNLTVADVNFQQLLTDYDMLNYIKTKLNPGVAEDDLVLEVVILIGTVSLDDECATVFAREGIIQMLIDLLNAKQEDDEVVLQIVYVFYQMIFHKATREVIVKQTQAPAYLIDLMHDKNTEIRKVCDQTLDIIMEYDEEWAKKIQAEKFRWHNSQWLEMIENKVVMEDNDSLMYGDDSFMDGDPLDRPDLFYGHPGYDDPVTLMSREGAMTPEYMMEDPGEFGMFNGESYLNPAGHPVSQYAMGQYEGYPDDGVGYFNAGEGAMGSWGHLIDDEPGKAPYGPPQGQISRPSSRYGRPVSPGYSEAYGAEVMEPETDMYGRPVSRMRSSYEDTQFGYR</sequence>
<dbReference type="Pfam" id="PF05804">
    <property type="entry name" value="KAP"/>
    <property type="match status" value="1"/>
</dbReference>
<dbReference type="GO" id="GO:0044782">
    <property type="term" value="P:cilium organization"/>
    <property type="evidence" value="ECO:0007669"/>
    <property type="project" value="TreeGrafter"/>
</dbReference>
<organism evidence="3 4">
    <name type="scientific">Pocillopora meandrina</name>
    <dbReference type="NCBI Taxonomy" id="46732"/>
    <lineage>
        <taxon>Eukaryota</taxon>
        <taxon>Metazoa</taxon>
        <taxon>Cnidaria</taxon>
        <taxon>Anthozoa</taxon>
        <taxon>Hexacorallia</taxon>
        <taxon>Scleractinia</taxon>
        <taxon>Astrocoeniina</taxon>
        <taxon>Pocilloporidae</taxon>
        <taxon>Pocillopora</taxon>
    </lineage>
</organism>
<dbReference type="GO" id="GO:0035869">
    <property type="term" value="C:ciliary transition zone"/>
    <property type="evidence" value="ECO:0007669"/>
    <property type="project" value="TreeGrafter"/>
</dbReference>
<feature type="region of interest" description="Disordered" evidence="2">
    <location>
        <begin position="791"/>
        <end position="818"/>
    </location>
</feature>
<dbReference type="GO" id="GO:0005930">
    <property type="term" value="C:axoneme"/>
    <property type="evidence" value="ECO:0007669"/>
    <property type="project" value="TreeGrafter"/>
</dbReference>
<dbReference type="GO" id="GO:0016939">
    <property type="term" value="C:kinesin II complex"/>
    <property type="evidence" value="ECO:0007669"/>
    <property type="project" value="TreeGrafter"/>
</dbReference>
<dbReference type="InterPro" id="IPR016024">
    <property type="entry name" value="ARM-type_fold"/>
</dbReference>
<dbReference type="InterPro" id="IPR000225">
    <property type="entry name" value="Armadillo"/>
</dbReference>
<dbReference type="SMART" id="SM00185">
    <property type="entry name" value="ARM"/>
    <property type="match status" value="4"/>
</dbReference>
<dbReference type="PANTHER" id="PTHR15605">
    <property type="entry name" value="KINESIN-ASSOCIATED PROTEINS"/>
    <property type="match status" value="1"/>
</dbReference>